<evidence type="ECO:0000256" key="1">
    <source>
        <dbReference type="SAM" id="MobiDB-lite"/>
    </source>
</evidence>
<protein>
    <submittedName>
        <fullName evidence="3">Uncharacterized protein</fullName>
    </submittedName>
</protein>
<sequence>MPRIGPRHSVSAPTPTHLAGQIMWLPSVMDVDESDRVQSIHPDAYNHPVVILSPGLRAGKVEIFILTSLDDTDLAVKFARNNPRRRQYVPISPCNPHPDNQRLLYLDEEATLPKMTYVNIEKHHTITFHVLRPYDRRDHHHSSSSVYILTRGSYQDLVEYASVVSVVPVPVPSPLPVAVENPTPALQYRQQQQQKQQQQQQTATTPLIPVPSQPASSEYLDYGTCATAPPAQPPTTVRTHTGTSSNATPNLLPTGPTRTVYQDLPSYHHHTDYQYPRTYSEWSQAQTGTTRTGTGSTSSNTSTTVNRPRPKARETTPLLLPRYHPHPHPLSQPTYRSSSRRWNSPFIRASSGGGTDGPTTPTPRKYILCGFALGLLLLGVQVGWVHRAEVARALLAAGKWVAVNAWWLLRGIAVMLGRGVAWIARSVWGVVVKGKGGGAGMLMLWRWVGGG</sequence>
<feature type="compositionally biased region" description="Low complexity" evidence="1">
    <location>
        <begin position="287"/>
        <end position="304"/>
    </location>
</feature>
<proteinExistence type="predicted"/>
<dbReference type="PANTHER" id="PTHR37048">
    <property type="entry name" value="QUESTIONABLE PROTEIN"/>
    <property type="match status" value="1"/>
</dbReference>
<evidence type="ECO:0000313" key="3">
    <source>
        <dbReference type="EMBL" id="KAK3305277.1"/>
    </source>
</evidence>
<gene>
    <name evidence="3" type="ORF">B0T15DRAFT_192636</name>
</gene>
<dbReference type="GeneID" id="87881292"/>
<keyword evidence="2" id="KW-0812">Transmembrane</keyword>
<keyword evidence="2" id="KW-0472">Membrane</keyword>
<name>A0AAJ0GSF9_9PEZI</name>
<keyword evidence="4" id="KW-1185">Reference proteome</keyword>
<comment type="caution">
    <text evidence="3">The sequence shown here is derived from an EMBL/GenBank/DDBJ whole genome shotgun (WGS) entry which is preliminary data.</text>
</comment>
<dbReference type="Proteomes" id="UP001273166">
    <property type="component" value="Unassembled WGS sequence"/>
</dbReference>
<dbReference type="AlphaFoldDB" id="A0AAJ0GSF9"/>
<dbReference type="PANTHER" id="PTHR37048:SF2">
    <property type="entry name" value="QUESTIONABLE PROTEIN"/>
    <property type="match status" value="1"/>
</dbReference>
<feature type="compositionally biased region" description="Low complexity" evidence="1">
    <location>
        <begin position="190"/>
        <end position="201"/>
    </location>
</feature>
<feature type="compositionally biased region" description="Polar residues" evidence="1">
    <location>
        <begin position="237"/>
        <end position="257"/>
    </location>
</feature>
<dbReference type="EMBL" id="JAUDZG010000004">
    <property type="protein sequence ID" value="KAK3305277.1"/>
    <property type="molecule type" value="Genomic_DNA"/>
</dbReference>
<evidence type="ECO:0000256" key="2">
    <source>
        <dbReference type="SAM" id="Phobius"/>
    </source>
</evidence>
<feature type="region of interest" description="Disordered" evidence="1">
    <location>
        <begin position="186"/>
        <end position="257"/>
    </location>
</feature>
<keyword evidence="2" id="KW-1133">Transmembrane helix</keyword>
<accession>A0AAJ0GSF9</accession>
<dbReference type="RefSeq" id="XP_062721057.1">
    <property type="nucleotide sequence ID" value="XM_062862463.1"/>
</dbReference>
<reference evidence="3" key="1">
    <citation type="journal article" date="2023" name="Mol. Phylogenet. Evol.">
        <title>Genome-scale phylogeny and comparative genomics of the fungal order Sordariales.</title>
        <authorList>
            <person name="Hensen N."/>
            <person name="Bonometti L."/>
            <person name="Westerberg I."/>
            <person name="Brannstrom I.O."/>
            <person name="Guillou S."/>
            <person name="Cros-Aarteil S."/>
            <person name="Calhoun S."/>
            <person name="Haridas S."/>
            <person name="Kuo A."/>
            <person name="Mondo S."/>
            <person name="Pangilinan J."/>
            <person name="Riley R."/>
            <person name="LaButti K."/>
            <person name="Andreopoulos B."/>
            <person name="Lipzen A."/>
            <person name="Chen C."/>
            <person name="Yan M."/>
            <person name="Daum C."/>
            <person name="Ng V."/>
            <person name="Clum A."/>
            <person name="Steindorff A."/>
            <person name="Ohm R.A."/>
            <person name="Martin F."/>
            <person name="Silar P."/>
            <person name="Natvig D.O."/>
            <person name="Lalanne C."/>
            <person name="Gautier V."/>
            <person name="Ament-Velasquez S.L."/>
            <person name="Kruys A."/>
            <person name="Hutchinson M.I."/>
            <person name="Powell A.J."/>
            <person name="Barry K."/>
            <person name="Miller A.N."/>
            <person name="Grigoriev I.V."/>
            <person name="Debuchy R."/>
            <person name="Gladieux P."/>
            <person name="Hiltunen Thoren M."/>
            <person name="Johannesson H."/>
        </authorList>
    </citation>
    <scope>NUCLEOTIDE SEQUENCE</scope>
    <source>
        <strain evidence="3">CBS 333.67</strain>
    </source>
</reference>
<organism evidence="3 4">
    <name type="scientific">Chaetomium strumarium</name>
    <dbReference type="NCBI Taxonomy" id="1170767"/>
    <lineage>
        <taxon>Eukaryota</taxon>
        <taxon>Fungi</taxon>
        <taxon>Dikarya</taxon>
        <taxon>Ascomycota</taxon>
        <taxon>Pezizomycotina</taxon>
        <taxon>Sordariomycetes</taxon>
        <taxon>Sordariomycetidae</taxon>
        <taxon>Sordariales</taxon>
        <taxon>Chaetomiaceae</taxon>
        <taxon>Chaetomium</taxon>
    </lineage>
</organism>
<feature type="region of interest" description="Disordered" evidence="1">
    <location>
        <begin position="283"/>
        <end position="339"/>
    </location>
</feature>
<feature type="transmembrane region" description="Helical" evidence="2">
    <location>
        <begin position="366"/>
        <end position="384"/>
    </location>
</feature>
<evidence type="ECO:0000313" key="4">
    <source>
        <dbReference type="Proteomes" id="UP001273166"/>
    </source>
</evidence>
<reference evidence="3" key="2">
    <citation type="submission" date="2023-06" db="EMBL/GenBank/DDBJ databases">
        <authorList>
            <consortium name="Lawrence Berkeley National Laboratory"/>
            <person name="Mondo S.J."/>
            <person name="Hensen N."/>
            <person name="Bonometti L."/>
            <person name="Westerberg I."/>
            <person name="Brannstrom I.O."/>
            <person name="Guillou S."/>
            <person name="Cros-Aarteil S."/>
            <person name="Calhoun S."/>
            <person name="Haridas S."/>
            <person name="Kuo A."/>
            <person name="Pangilinan J."/>
            <person name="Riley R."/>
            <person name="Labutti K."/>
            <person name="Andreopoulos B."/>
            <person name="Lipzen A."/>
            <person name="Chen C."/>
            <person name="Yanf M."/>
            <person name="Daum C."/>
            <person name="Ng V."/>
            <person name="Clum A."/>
            <person name="Steindorff A."/>
            <person name="Ohm R."/>
            <person name="Martin F."/>
            <person name="Silar P."/>
            <person name="Natvig D."/>
            <person name="Lalanne C."/>
            <person name="Gautier V."/>
            <person name="Ament-Velasquez S.L."/>
            <person name="Kruys A."/>
            <person name="Hutchinson M.I."/>
            <person name="Powell A.J."/>
            <person name="Barry K."/>
            <person name="Miller A.N."/>
            <person name="Grigoriev I.V."/>
            <person name="Debuchy R."/>
            <person name="Gladieux P."/>
            <person name="Thoren M.H."/>
            <person name="Johannesson H."/>
        </authorList>
    </citation>
    <scope>NUCLEOTIDE SEQUENCE</scope>
    <source>
        <strain evidence="3">CBS 333.67</strain>
    </source>
</reference>